<dbReference type="CDD" id="cd00109">
    <property type="entry name" value="Kunitz-type"/>
    <property type="match status" value="1"/>
</dbReference>
<dbReference type="PANTHER" id="PTHR46339:SF4">
    <property type="entry name" value="BPTI_KUNITZ INHIBITOR DOMAIN-CONTAINING PROTEIN"/>
    <property type="match status" value="1"/>
</dbReference>
<feature type="domain" description="BPTI/Kunitz inhibitor" evidence="1">
    <location>
        <begin position="158"/>
        <end position="205"/>
    </location>
</feature>
<dbReference type="SMART" id="SM00131">
    <property type="entry name" value="KU"/>
    <property type="match status" value="3"/>
</dbReference>
<dbReference type="PROSITE" id="PS50279">
    <property type="entry name" value="BPTI_KUNITZ_2"/>
    <property type="match status" value="3"/>
</dbReference>
<dbReference type="InterPro" id="IPR053014">
    <property type="entry name" value="Cuticle_assoc_divergent"/>
</dbReference>
<evidence type="ECO:0000313" key="2">
    <source>
        <dbReference type="EMBL" id="VDM82325.1"/>
    </source>
</evidence>
<accession>A0A3P7LIA7</accession>
<dbReference type="Proteomes" id="UP000270094">
    <property type="component" value="Unassembled WGS sequence"/>
</dbReference>
<feature type="domain" description="BPTI/Kunitz inhibitor" evidence="1">
    <location>
        <begin position="32"/>
        <end position="84"/>
    </location>
</feature>
<dbReference type="InterPro" id="IPR006150">
    <property type="entry name" value="Cys_repeat_1"/>
</dbReference>
<dbReference type="PRINTS" id="PR00759">
    <property type="entry name" value="BASICPTASE"/>
</dbReference>
<gene>
    <name evidence="2" type="ORF">SVUK_LOCUS17323</name>
</gene>
<name>A0A3P7LIA7_STRVU</name>
<organism evidence="2 3">
    <name type="scientific">Strongylus vulgaris</name>
    <name type="common">Blood worm</name>
    <dbReference type="NCBI Taxonomy" id="40348"/>
    <lineage>
        <taxon>Eukaryota</taxon>
        <taxon>Metazoa</taxon>
        <taxon>Ecdysozoa</taxon>
        <taxon>Nematoda</taxon>
        <taxon>Chromadorea</taxon>
        <taxon>Rhabditida</taxon>
        <taxon>Rhabditina</taxon>
        <taxon>Rhabditomorpha</taxon>
        <taxon>Strongyloidea</taxon>
        <taxon>Strongylidae</taxon>
        <taxon>Strongylus</taxon>
    </lineage>
</organism>
<dbReference type="SMART" id="SM00289">
    <property type="entry name" value="WR1"/>
    <property type="match status" value="2"/>
</dbReference>
<dbReference type="AlphaFoldDB" id="A0A3P7LIA7"/>
<proteinExistence type="predicted"/>
<dbReference type="PANTHER" id="PTHR46339">
    <property type="entry name" value="PROTEIN CBG15282-RELATED"/>
    <property type="match status" value="1"/>
</dbReference>
<sequence>MSSSLSIIPQSTGYVVQTELNPLKLHFAAFTCAQPLAAGDEPSVPRWWYNSATGVCQQFMWDPNSIEGTSPNNFRTVEHCESYCKDTCARGSAEFVRSTSAIYDEAAKTGCMSTRSTCDNEHECVLIGSTQICCPTREHICSPYGGREYVEKPKTNFDRGVSIAGSRSAVRYYYDIEKGKCLNFVYHGLGNFNNFYTRQECEAFCSRLVCPNGSALRIGDDWQRCQTSADCPSSHSCNSVLHVCCPTSQSICTQPKQPGDCTSAVRRYWYNSASRHCEMFYYTGCQGNDNNFNTLVLCQQTCKGIIGNGE</sequence>
<dbReference type="Pfam" id="PF00014">
    <property type="entry name" value="Kunitz_BPTI"/>
    <property type="match status" value="3"/>
</dbReference>
<dbReference type="Gene3D" id="4.10.410.10">
    <property type="entry name" value="Pancreatic trypsin inhibitor Kunitz domain"/>
    <property type="match status" value="3"/>
</dbReference>
<dbReference type="GO" id="GO:0004867">
    <property type="term" value="F:serine-type endopeptidase inhibitor activity"/>
    <property type="evidence" value="ECO:0007669"/>
    <property type="project" value="InterPro"/>
</dbReference>
<dbReference type="EMBL" id="UYYB01117061">
    <property type="protein sequence ID" value="VDM82325.1"/>
    <property type="molecule type" value="Genomic_DNA"/>
</dbReference>
<evidence type="ECO:0000313" key="3">
    <source>
        <dbReference type="Proteomes" id="UP000270094"/>
    </source>
</evidence>
<protein>
    <recommendedName>
        <fullName evidence="1">BPTI/Kunitz inhibitor domain-containing protein</fullName>
    </recommendedName>
</protein>
<dbReference type="OrthoDB" id="5950222at2759"/>
<dbReference type="InterPro" id="IPR036880">
    <property type="entry name" value="Kunitz_BPTI_sf"/>
</dbReference>
<dbReference type="SUPFAM" id="SSF57362">
    <property type="entry name" value="BPTI-like"/>
    <property type="match status" value="3"/>
</dbReference>
<feature type="domain" description="BPTI/Kunitz inhibitor" evidence="1">
    <location>
        <begin position="252"/>
        <end position="302"/>
    </location>
</feature>
<dbReference type="InterPro" id="IPR002223">
    <property type="entry name" value="Kunitz_BPTI"/>
</dbReference>
<reference evidence="2 3" key="1">
    <citation type="submission" date="2018-11" db="EMBL/GenBank/DDBJ databases">
        <authorList>
            <consortium name="Pathogen Informatics"/>
        </authorList>
    </citation>
    <scope>NUCLEOTIDE SEQUENCE [LARGE SCALE GENOMIC DNA]</scope>
</reference>
<evidence type="ECO:0000259" key="1">
    <source>
        <dbReference type="PROSITE" id="PS50279"/>
    </source>
</evidence>
<dbReference type="InterPro" id="IPR020901">
    <property type="entry name" value="Prtase_inh_Kunz-CS"/>
</dbReference>
<dbReference type="PROSITE" id="PS00280">
    <property type="entry name" value="BPTI_KUNITZ_1"/>
    <property type="match status" value="1"/>
</dbReference>
<keyword evidence="3" id="KW-1185">Reference proteome</keyword>